<dbReference type="InterPro" id="IPR042179">
    <property type="entry name" value="KGD_C_sf"/>
</dbReference>
<dbReference type="PANTHER" id="PTHR23152:SF4">
    <property type="entry name" value="2-OXOADIPATE DEHYDROGENASE COMPLEX COMPONENT E1"/>
    <property type="match status" value="1"/>
</dbReference>
<feature type="domain" description="Transketolase-like pyrimidine-binding" evidence="24">
    <location>
        <begin position="616"/>
        <end position="838"/>
    </location>
</feature>
<dbReference type="GO" id="GO:0045252">
    <property type="term" value="C:oxoglutarate dehydrogenase complex"/>
    <property type="evidence" value="ECO:0007669"/>
    <property type="project" value="TreeGrafter"/>
</dbReference>
<dbReference type="GO" id="GO:0030976">
    <property type="term" value="F:thiamine pyrophosphate binding"/>
    <property type="evidence" value="ECO:0007669"/>
    <property type="project" value="InterPro"/>
</dbReference>
<dbReference type="GO" id="GO:0005743">
    <property type="term" value="C:mitochondrial inner membrane"/>
    <property type="evidence" value="ECO:0007669"/>
    <property type="project" value="UniProtKB-SubCell"/>
</dbReference>
<evidence type="ECO:0000313" key="25">
    <source>
        <dbReference type="EMBL" id="KZC06096.1"/>
    </source>
</evidence>
<evidence type="ECO:0000256" key="2">
    <source>
        <dbReference type="ARBA" id="ARBA00004448"/>
    </source>
</evidence>
<evidence type="ECO:0000256" key="13">
    <source>
        <dbReference type="ARBA" id="ARBA00023052"/>
    </source>
</evidence>
<dbReference type="InterPro" id="IPR023395">
    <property type="entry name" value="MCP_dom_sf"/>
</dbReference>
<dbReference type="GO" id="GO:0006099">
    <property type="term" value="P:tricarboxylic acid cycle"/>
    <property type="evidence" value="ECO:0007669"/>
    <property type="project" value="TreeGrafter"/>
</dbReference>
<evidence type="ECO:0000256" key="16">
    <source>
        <dbReference type="ARBA" id="ARBA00037426"/>
    </source>
</evidence>
<dbReference type="InterPro" id="IPR018108">
    <property type="entry name" value="MCP_transmembrane"/>
</dbReference>
<evidence type="ECO:0000256" key="15">
    <source>
        <dbReference type="ARBA" id="ARBA00023136"/>
    </source>
</evidence>
<evidence type="ECO:0000256" key="21">
    <source>
        <dbReference type="ARBA" id="ARBA00070508"/>
    </source>
</evidence>
<dbReference type="NCBIfam" id="NF006914">
    <property type="entry name" value="PRK09404.1"/>
    <property type="match status" value="1"/>
</dbReference>
<evidence type="ECO:0000256" key="7">
    <source>
        <dbReference type="ARBA" id="ARBA00022692"/>
    </source>
</evidence>
<reference evidence="25 26" key="1">
    <citation type="submission" date="2015-07" db="EMBL/GenBank/DDBJ databases">
        <title>The genome of Dufourea novaeangliae.</title>
        <authorList>
            <person name="Pan H."/>
            <person name="Kapheim K."/>
        </authorList>
    </citation>
    <scope>NUCLEOTIDE SEQUENCE [LARGE SCALE GENOMIC DNA]</scope>
    <source>
        <strain evidence="25">0120121106</strain>
        <tissue evidence="25">Whole body</tissue>
    </source>
</reference>
<dbReference type="CDD" id="cd02016">
    <property type="entry name" value="TPP_E1_OGDC_like"/>
    <property type="match status" value="1"/>
</dbReference>
<dbReference type="InterPro" id="IPR031717">
    <property type="entry name" value="ODO-1/KGD_C"/>
</dbReference>
<comment type="catalytic activity">
    <reaction evidence="19">
        <text>FAD(in) = FAD(out)</text>
        <dbReference type="Rhea" id="RHEA:76535"/>
        <dbReference type="ChEBI" id="CHEBI:57692"/>
    </reaction>
</comment>
<dbReference type="InterPro" id="IPR005475">
    <property type="entry name" value="Transketolase-like_Pyr-bd"/>
</dbReference>
<keyword evidence="12" id="KW-0560">Oxidoreductase</keyword>
<dbReference type="Gene3D" id="3.40.50.970">
    <property type="match status" value="1"/>
</dbReference>
<keyword evidence="8" id="KW-0677">Repeat</keyword>
<comment type="subcellular location">
    <subcellularLocation>
        <location evidence="2">Mitochondrion inner membrane</location>
        <topology evidence="2">Multi-pass membrane protein</topology>
    </subcellularLocation>
</comment>
<keyword evidence="10" id="KW-0809">Transit peptide</keyword>
<gene>
    <name evidence="25" type="ORF">WN55_07182</name>
</gene>
<evidence type="ECO:0000256" key="3">
    <source>
        <dbReference type="ARBA" id="ARBA00006375"/>
    </source>
</evidence>
<comment type="cofactor">
    <cofactor evidence="1">
        <name>thiamine diphosphate</name>
        <dbReference type="ChEBI" id="CHEBI:58937"/>
    </cofactor>
</comment>
<dbReference type="Proteomes" id="UP000076502">
    <property type="component" value="Unassembled WGS sequence"/>
</dbReference>
<dbReference type="GO" id="GO:0004591">
    <property type="term" value="F:oxoglutarate dehydrogenase (succinyl-transferring) activity"/>
    <property type="evidence" value="ECO:0007669"/>
    <property type="project" value="UniProtKB-EC"/>
</dbReference>
<evidence type="ECO:0000256" key="1">
    <source>
        <dbReference type="ARBA" id="ARBA00001964"/>
    </source>
</evidence>
<dbReference type="InterPro" id="IPR029061">
    <property type="entry name" value="THDP-binding"/>
</dbReference>
<feature type="repeat" description="Solcar" evidence="23">
    <location>
        <begin position="1024"/>
        <end position="1114"/>
    </location>
</feature>
<evidence type="ECO:0000256" key="22">
    <source>
        <dbReference type="ARBA" id="ARBA00079992"/>
    </source>
</evidence>
<accession>A0A154P2D8</accession>
<evidence type="ECO:0000256" key="5">
    <source>
        <dbReference type="ARBA" id="ARBA00012280"/>
    </source>
</evidence>
<dbReference type="EMBL" id="KQ434804">
    <property type="protein sequence ID" value="KZC06096.1"/>
    <property type="molecule type" value="Genomic_DNA"/>
</dbReference>
<dbReference type="InterPro" id="IPR001017">
    <property type="entry name" value="DH_E1"/>
</dbReference>
<evidence type="ECO:0000256" key="23">
    <source>
        <dbReference type="PROSITE-ProRule" id="PRU00282"/>
    </source>
</evidence>
<evidence type="ECO:0000256" key="6">
    <source>
        <dbReference type="ARBA" id="ARBA00022448"/>
    </source>
</evidence>
<dbReference type="FunFam" id="1.50.40.10:FF:000025">
    <property type="entry name" value="mitochondrial folate transporter/carrier"/>
    <property type="match status" value="1"/>
</dbReference>
<keyword evidence="9" id="KW-0999">Mitochondrion inner membrane</keyword>
<evidence type="ECO:0000256" key="18">
    <source>
        <dbReference type="ARBA" id="ARBA00042984"/>
    </source>
</evidence>
<dbReference type="Pfam" id="PF00153">
    <property type="entry name" value="Mito_carr"/>
    <property type="match status" value="3"/>
</dbReference>
<dbReference type="InterPro" id="IPR011603">
    <property type="entry name" value="2oxoglutarate_DH_E1"/>
</dbReference>
<dbReference type="Gene3D" id="1.10.287.1150">
    <property type="entry name" value="TPP helical domain"/>
    <property type="match status" value="1"/>
</dbReference>
<keyword evidence="26" id="KW-1185">Reference proteome</keyword>
<feature type="repeat" description="Solcar" evidence="23">
    <location>
        <begin position="1124"/>
        <end position="1216"/>
    </location>
</feature>
<dbReference type="SUPFAM" id="SSF103506">
    <property type="entry name" value="Mitochondrial carrier"/>
    <property type="match status" value="1"/>
</dbReference>
<dbReference type="STRING" id="178035.A0A154P2D8"/>
<dbReference type="GO" id="GO:0055085">
    <property type="term" value="P:transmembrane transport"/>
    <property type="evidence" value="ECO:0007669"/>
    <property type="project" value="UniProtKB-ARBA"/>
</dbReference>
<evidence type="ECO:0000256" key="12">
    <source>
        <dbReference type="ARBA" id="ARBA00023002"/>
    </source>
</evidence>
<dbReference type="Gene3D" id="1.50.40.10">
    <property type="entry name" value="Mitochondrial carrier domain"/>
    <property type="match status" value="1"/>
</dbReference>
<dbReference type="NCBIfam" id="TIGR00239">
    <property type="entry name" value="2oxo_dh_E1"/>
    <property type="match status" value="1"/>
</dbReference>
<dbReference type="PROSITE" id="PS50920">
    <property type="entry name" value="SOLCAR"/>
    <property type="match status" value="3"/>
</dbReference>
<evidence type="ECO:0000256" key="11">
    <source>
        <dbReference type="ARBA" id="ARBA00022989"/>
    </source>
</evidence>
<evidence type="ECO:0000256" key="20">
    <source>
        <dbReference type="ARBA" id="ARBA00058619"/>
    </source>
</evidence>
<dbReference type="Gene3D" id="3.40.50.11610">
    <property type="entry name" value="Multifunctional 2-oxoglutarate metabolism enzyme, C-terminal domain"/>
    <property type="match status" value="1"/>
</dbReference>
<evidence type="ECO:0000256" key="10">
    <source>
        <dbReference type="ARBA" id="ARBA00022946"/>
    </source>
</evidence>
<dbReference type="GO" id="GO:0015711">
    <property type="term" value="P:organic anion transport"/>
    <property type="evidence" value="ECO:0007669"/>
    <property type="project" value="UniProtKB-ARBA"/>
</dbReference>
<name>A0A154P2D8_DUFNO</name>
<keyword evidence="7 23" id="KW-0812">Transmembrane</keyword>
<evidence type="ECO:0000256" key="19">
    <source>
        <dbReference type="ARBA" id="ARBA00050907"/>
    </source>
</evidence>
<evidence type="ECO:0000313" key="26">
    <source>
        <dbReference type="Proteomes" id="UP000076502"/>
    </source>
</evidence>
<comment type="similarity">
    <text evidence="3">Belongs to the mitochondrial carrier (TC 2.A.29) family.</text>
</comment>
<feature type="repeat" description="Solcar" evidence="23">
    <location>
        <begin position="1233"/>
        <end position="1313"/>
    </location>
</feature>
<evidence type="ECO:0000256" key="8">
    <source>
        <dbReference type="ARBA" id="ARBA00022737"/>
    </source>
</evidence>
<keyword evidence="6" id="KW-0813">Transport</keyword>
<dbReference type="OrthoDB" id="428293at2759"/>
<dbReference type="SUPFAM" id="SSF52518">
    <property type="entry name" value="Thiamin diphosphate-binding fold (THDP-binding)"/>
    <property type="match status" value="2"/>
</dbReference>
<evidence type="ECO:0000256" key="17">
    <source>
        <dbReference type="ARBA" id="ARBA00040267"/>
    </source>
</evidence>
<sequence length="1337" mass="150435">MSNSQYLEHIYQLWLKDPTSVSPSWDPFFKFVYGDSPTSSLSSKSSSPLRVKSEPTMVPSNLAVPQPAPRFPGQSVRTKSDSELQGESFINGALDINATIRAYQARGHLIADVDPLGIQNADSQKLQGTPNLPPAIVVRHHLKGMTEADMDREFPLAPFTVIGGPKRSLSLREILTRLNQVYCGHLGLEYTYIHDLVVLDWLRDKFEVPGAWELPAEHRKFIWFNIMKAVTFESFLAKKYPTEKRFGLEGCESFIPAMAECVETSAEKGVESTVIGMAHRGRLNTLTNVCSKPLHQLLTQFNPVALEGFGSGDVKYHLGTHVDKLLERTNKRMLIAMMANPSHLETIDPVIVGRIRAEQVEKNDAKLGKKSMAILVHGDAAFAGQGIVYETMHLSDLPEYTTGGVIHVVINNQIGFTTDPRYSRSSVHCTDVARVINAPIFHIHGDDPDLVTYCSKVASEYRAEFHNDVVIDVVGYRRFGHNELDEPMLTQPLMYKRIKELPNVLSIYTNKLYKDGVITEAFAQEETQKYWDHCESEFQKVREMDSVNLSDWHDVPWTDFFANQSPQNGIPPTGVDIETMKTICKHISTPPKDIEAHAQVLRVMDKRAQLMESRKADWMMGECLAFLSLLKEGHHVRLSGEDVERGTFSHRVHIIHDQSKDKVYKNLLHDVFPGQALYTVSNSSLSEYGVCGFELGYSAYNHNTLTIWEGQFGDFANTCQVTLDTILCSGQSKWGRQVGLVLLLPHGMEGQGPEHSSARLERFLQLCDDDCVHLPGTEPGAPQGETPEQIMTRQLFEINWIVCNLTTPASLFHALRRQILMPFRKPMVVMSPKSLLRHPMALSSFDEMEPGTKFKPVLSDPFVKPGNVQKVLLCTGKVFYDLVAERQGKQLEDKIAIIRIEQLCPFPYHLLKQEVTKYPNAKILWLQEEHKNQGAYSYVRDRIALALGLRLEDVTYGGPADQEICRRVESSIVKATKDATGFSIEGSVTNEEQQQQQQLVTEKMSPIKTNNGSLGNTTTPMLSHLKYEHFVAGISGGVISTLMLHPLDLIKTRFAVQDGHSRSGPQYQGLKSAIVQIVKTEGVQGLYKGVTPNVLGSGGAWGCYFFFYNTIKGWIQGGNTKKPLGPSWHMFAAADAGILTLLMTNPLWVVKTRLCLQYRDDKNLPERLRYKGTADAIKKIYRTEGIYGLYRGFIPGMFGVSHGAIQFMVYEELKNWYNGYLNSPIDTKLNTEEYIFFAAVSKLIAAASTYPYQVVRARLQDHHHNYSGSIECVRAIWRSEGIKGFYKGLTPYLIHVTPNICLIIVIKKKTYWFRLNIHSLPALSYALILDLSSPTVH</sequence>
<keyword evidence="15 23" id="KW-0472">Membrane</keyword>
<comment type="function">
    <text evidence="20">Facilitates flavin adenine dinucleotide (FAD) translocation across the mitochondrial inner membrane into the mitochondrial matrix where it acts as a redox cofactor to assist flavoenzyme activities in fundamental metabolic processes including fatty acid beta-oxidation, amino acid and choline metabolism as well as mitochondrial electron transportation. In particular, provides FAD to DLD dehydrogenase of the glycine cleavage system, part of mitochondrial one-carbon metabolic pathway involved in neural tube closure in early embryogenesis.</text>
</comment>
<dbReference type="Pfam" id="PF16870">
    <property type="entry name" value="OxoGdeHyase_C"/>
    <property type="match status" value="1"/>
</dbReference>
<keyword evidence="14" id="KW-0496">Mitochondrion</keyword>
<keyword evidence="13" id="KW-0786">Thiamine pyrophosphate</keyword>
<dbReference type="PANTHER" id="PTHR23152">
    <property type="entry name" value="2-OXOGLUTARATE DEHYDROGENASE"/>
    <property type="match status" value="1"/>
</dbReference>
<dbReference type="Pfam" id="PF02779">
    <property type="entry name" value="Transket_pyr"/>
    <property type="match status" value="1"/>
</dbReference>
<evidence type="ECO:0000256" key="4">
    <source>
        <dbReference type="ARBA" id="ARBA00006936"/>
    </source>
</evidence>
<dbReference type="Pfam" id="PF16078">
    <property type="entry name" value="2-oxogl_dehyd_N"/>
    <property type="match status" value="1"/>
</dbReference>
<dbReference type="SMART" id="SM00861">
    <property type="entry name" value="Transket_pyr"/>
    <property type="match status" value="1"/>
</dbReference>
<dbReference type="EC" id="1.2.4.2" evidence="5"/>
<proteinExistence type="inferred from homology"/>
<protein>
    <recommendedName>
        <fullName evidence="17">2-oxoglutarate dehydrogenase, mitochondrial</fullName>
        <ecNumber evidence="5">1.2.4.2</ecNumber>
    </recommendedName>
    <alternativeName>
        <fullName evidence="18">2-oxoglutarate dehydrogenase complex component E1</fullName>
    </alternativeName>
    <alternativeName>
        <fullName evidence="22">Mitochondrial FAD transporter</fullName>
    </alternativeName>
    <alternativeName>
        <fullName evidence="21">Solute carrier family 25 member 32</fullName>
    </alternativeName>
</protein>
<evidence type="ECO:0000256" key="14">
    <source>
        <dbReference type="ARBA" id="ARBA00023128"/>
    </source>
</evidence>
<evidence type="ECO:0000256" key="9">
    <source>
        <dbReference type="ARBA" id="ARBA00022792"/>
    </source>
</evidence>
<evidence type="ECO:0000259" key="24">
    <source>
        <dbReference type="SMART" id="SM00861"/>
    </source>
</evidence>
<dbReference type="Gene3D" id="3.40.50.12470">
    <property type="match status" value="1"/>
</dbReference>
<keyword evidence="11" id="KW-1133">Transmembrane helix</keyword>
<comment type="similarity">
    <text evidence="4">Belongs to the alpha-ketoglutarate dehydrogenase family.</text>
</comment>
<comment type="function">
    <text evidence="16">The 2-oxoglutarate dehydrogenase complex catalyzes the overall conversion of 2-oxoglutarate to succinyl-CoA and CO(2). It contains multiple copies of three enzymatic components: 2-oxoglutarate dehydrogenase (E1), dihydrolipoamide succinyltransferase (E2) and lipoamide dehydrogenase (E3).</text>
</comment>
<dbReference type="Pfam" id="PF00676">
    <property type="entry name" value="E1_dh"/>
    <property type="match status" value="1"/>
</dbReference>
<organism evidence="25 26">
    <name type="scientific">Dufourea novaeangliae</name>
    <name type="common">Sweat bee</name>
    <dbReference type="NCBI Taxonomy" id="178035"/>
    <lineage>
        <taxon>Eukaryota</taxon>
        <taxon>Metazoa</taxon>
        <taxon>Ecdysozoa</taxon>
        <taxon>Arthropoda</taxon>
        <taxon>Hexapoda</taxon>
        <taxon>Insecta</taxon>
        <taxon>Pterygota</taxon>
        <taxon>Neoptera</taxon>
        <taxon>Endopterygota</taxon>
        <taxon>Hymenoptera</taxon>
        <taxon>Apocrita</taxon>
        <taxon>Aculeata</taxon>
        <taxon>Apoidea</taxon>
        <taxon>Anthophila</taxon>
        <taxon>Halictidae</taxon>
        <taxon>Rophitinae</taxon>
        <taxon>Dufourea</taxon>
    </lineage>
</organism>
<dbReference type="InterPro" id="IPR032106">
    <property type="entry name" value="2-oxogl_dehyd_N"/>
</dbReference>